<evidence type="ECO:0000313" key="2">
    <source>
        <dbReference type="EMBL" id="GBN74617.1"/>
    </source>
</evidence>
<evidence type="ECO:0000256" key="1">
    <source>
        <dbReference type="SAM" id="MobiDB-lite"/>
    </source>
</evidence>
<feature type="compositionally biased region" description="Basic residues" evidence="1">
    <location>
        <begin position="56"/>
        <end position="67"/>
    </location>
</feature>
<feature type="compositionally biased region" description="Polar residues" evidence="1">
    <location>
        <begin position="69"/>
        <end position="87"/>
    </location>
</feature>
<feature type="region of interest" description="Disordered" evidence="1">
    <location>
        <begin position="34"/>
        <end position="95"/>
    </location>
</feature>
<proteinExistence type="predicted"/>
<organism evidence="2 3">
    <name type="scientific">Araneus ventricosus</name>
    <name type="common">Orbweaver spider</name>
    <name type="synonym">Epeira ventricosa</name>
    <dbReference type="NCBI Taxonomy" id="182803"/>
    <lineage>
        <taxon>Eukaryota</taxon>
        <taxon>Metazoa</taxon>
        <taxon>Ecdysozoa</taxon>
        <taxon>Arthropoda</taxon>
        <taxon>Chelicerata</taxon>
        <taxon>Arachnida</taxon>
        <taxon>Araneae</taxon>
        <taxon>Araneomorphae</taxon>
        <taxon>Entelegynae</taxon>
        <taxon>Araneoidea</taxon>
        <taxon>Araneidae</taxon>
        <taxon>Araneus</taxon>
    </lineage>
</organism>
<gene>
    <name evidence="2" type="ORF">AVEN_262434_1</name>
</gene>
<reference evidence="2 3" key="1">
    <citation type="journal article" date="2019" name="Sci. Rep.">
        <title>Orb-weaving spider Araneus ventricosus genome elucidates the spidroin gene catalogue.</title>
        <authorList>
            <person name="Kono N."/>
            <person name="Nakamura H."/>
            <person name="Ohtoshi R."/>
            <person name="Moran D.A.P."/>
            <person name="Shinohara A."/>
            <person name="Yoshida Y."/>
            <person name="Fujiwara M."/>
            <person name="Mori M."/>
            <person name="Tomita M."/>
            <person name="Arakawa K."/>
        </authorList>
    </citation>
    <scope>NUCLEOTIDE SEQUENCE [LARGE SCALE GENOMIC DNA]</scope>
</reference>
<comment type="caution">
    <text evidence="2">The sequence shown here is derived from an EMBL/GenBank/DDBJ whole genome shotgun (WGS) entry which is preliminary data.</text>
</comment>
<sequence>MVYEDEIRKRREENRELLKSLGILNLRQDLQVKECPDSSKSHKRHPKKVPEPLTMRLRKVSKSHKMQLRNVSKSEQTLKTSDSSITSRELLKKVS</sequence>
<protein>
    <submittedName>
        <fullName evidence="2">Uncharacterized protein</fullName>
    </submittedName>
</protein>
<accession>A0A4Y2RFS3</accession>
<dbReference type="EMBL" id="BGPR01016943">
    <property type="protein sequence ID" value="GBN74617.1"/>
    <property type="molecule type" value="Genomic_DNA"/>
</dbReference>
<dbReference type="Proteomes" id="UP000499080">
    <property type="component" value="Unassembled WGS sequence"/>
</dbReference>
<keyword evidence="3" id="KW-1185">Reference proteome</keyword>
<dbReference type="AlphaFoldDB" id="A0A4Y2RFS3"/>
<evidence type="ECO:0000313" key="3">
    <source>
        <dbReference type="Proteomes" id="UP000499080"/>
    </source>
</evidence>
<name>A0A4Y2RFS3_ARAVE</name>